<dbReference type="InterPro" id="IPR008928">
    <property type="entry name" value="6-hairpin_glycosidase_sf"/>
</dbReference>
<name>A0A517YQY3_9BACT</name>
<dbReference type="Pfam" id="PF07944">
    <property type="entry name" value="Beta-AFase-like_GH127_cat"/>
    <property type="match status" value="1"/>
</dbReference>
<reference evidence="4 5" key="1">
    <citation type="submission" date="2019-02" db="EMBL/GenBank/DDBJ databases">
        <title>Deep-cultivation of Planctomycetes and their phenomic and genomic characterization uncovers novel biology.</title>
        <authorList>
            <person name="Wiegand S."/>
            <person name="Jogler M."/>
            <person name="Boedeker C."/>
            <person name="Pinto D."/>
            <person name="Vollmers J."/>
            <person name="Rivas-Marin E."/>
            <person name="Kohn T."/>
            <person name="Peeters S.H."/>
            <person name="Heuer A."/>
            <person name="Rast P."/>
            <person name="Oberbeckmann S."/>
            <person name="Bunk B."/>
            <person name="Jeske O."/>
            <person name="Meyerdierks A."/>
            <person name="Storesund J.E."/>
            <person name="Kallscheuer N."/>
            <person name="Luecker S."/>
            <person name="Lage O.M."/>
            <person name="Pohl T."/>
            <person name="Merkel B.J."/>
            <person name="Hornburger P."/>
            <person name="Mueller R.-W."/>
            <person name="Bruemmer F."/>
            <person name="Labrenz M."/>
            <person name="Spormann A.M."/>
            <person name="Op den Camp H."/>
            <person name="Overmann J."/>
            <person name="Amann R."/>
            <person name="Jetten M.S.M."/>
            <person name="Mascher T."/>
            <person name="Medema M.H."/>
            <person name="Devos D.P."/>
            <person name="Kaster A.-K."/>
            <person name="Ovreas L."/>
            <person name="Rohde M."/>
            <person name="Galperin M.Y."/>
            <person name="Jogler C."/>
        </authorList>
    </citation>
    <scope>NUCLEOTIDE SEQUENCE [LARGE SCALE GENOMIC DNA]</scope>
    <source>
        <strain evidence="4 5">KS4</strain>
    </source>
</reference>
<dbReference type="EMBL" id="CP036425">
    <property type="protein sequence ID" value="QDU32639.1"/>
    <property type="molecule type" value="Genomic_DNA"/>
</dbReference>
<feature type="domain" description="Non-reducing end beta-L-arabinofuranosidase-like GH127 middle" evidence="2">
    <location>
        <begin position="451"/>
        <end position="564"/>
    </location>
</feature>
<proteinExistence type="predicted"/>
<gene>
    <name evidence="4" type="primary">hypBA1</name>
    <name evidence="4" type="ORF">KS4_06730</name>
</gene>
<dbReference type="Pfam" id="PF20736">
    <property type="entry name" value="Glyco_hydro127M"/>
    <property type="match status" value="1"/>
</dbReference>
<evidence type="ECO:0000259" key="2">
    <source>
        <dbReference type="Pfam" id="PF20736"/>
    </source>
</evidence>
<evidence type="ECO:0000313" key="5">
    <source>
        <dbReference type="Proteomes" id="UP000317369"/>
    </source>
</evidence>
<dbReference type="KEGG" id="pcor:KS4_06730"/>
<evidence type="ECO:0000259" key="1">
    <source>
        <dbReference type="Pfam" id="PF07944"/>
    </source>
</evidence>
<dbReference type="EC" id="3.2.1.185" evidence="4"/>
<keyword evidence="4" id="KW-0378">Hydrolase</keyword>
<dbReference type="InterPro" id="IPR049174">
    <property type="entry name" value="Beta-AFase-like"/>
</dbReference>
<dbReference type="RefSeq" id="WP_145074534.1">
    <property type="nucleotide sequence ID" value="NZ_CP036425.1"/>
</dbReference>
<dbReference type="Proteomes" id="UP000317369">
    <property type="component" value="Chromosome"/>
</dbReference>
<dbReference type="PANTHER" id="PTHR43465">
    <property type="entry name" value="DUF1680 DOMAIN PROTEIN (AFU_ORTHOLOGUE AFUA_1G08910)"/>
    <property type="match status" value="1"/>
</dbReference>
<dbReference type="GO" id="GO:0005975">
    <property type="term" value="P:carbohydrate metabolic process"/>
    <property type="evidence" value="ECO:0007669"/>
    <property type="project" value="InterPro"/>
</dbReference>
<evidence type="ECO:0000313" key="4">
    <source>
        <dbReference type="EMBL" id="QDU32639.1"/>
    </source>
</evidence>
<dbReference type="GO" id="GO:0102478">
    <property type="term" value="F:beta-L-arabinofuranosidase activity"/>
    <property type="evidence" value="ECO:0007669"/>
    <property type="project" value="UniProtKB-EC"/>
</dbReference>
<feature type="domain" description="Non-reducing end beta-L-arabinofuranosidase-like GH127 C-terminal" evidence="3">
    <location>
        <begin position="567"/>
        <end position="674"/>
    </location>
</feature>
<sequence length="836" mass="94204">MYRFGLLMIGFYMSGLVAMESLRAADYPIVPIAFDEVRLTDEFWLPRLKLQAEVLLPHSMQEAQVGVAHLEAAAKFNRGEDVPGHRPHPFVDSDLYKVMEGAAYLLKLKPEKALEAEMDRIIDIIGEAQLEDGYLYPSHITGATKRHSHDGMGDRPYSFVIYSHELYNMGHMYEAAIAYYQATGKDKFLKLSEKNAEHINKVFFEGDRDYNGGKPVNQAPGHQEIELALVKLYRETGKRLYLDMAKKFLDIRGVTYKPSEAGLNHDEYAQQHLPVRDQREAVGHAVRAVYMYAGMADVSAILGDSSLQTSLQEIWGDIVNTRMHITGGLGAVYGHEGFGPQYELPNYDTYNETCAGIANVMMNYRLFLMTKEAKYLDVAEVSLFNNVLAGMNLKGDRFFYVNPLSTDGERAFNHGHKGRATWFGTACCPSNLARYIPQISGMIYAVDDDDLYLSLYASSETTVDISGVTVGVKQQTAYPFDGKICLTVNPANNGAKFSVRMRIPTWAGNKQFVPGELYHYADVMEKDIEIKINGESMDFNVQNGFAVIEREWSKGDVVALELPMDVRSNETIERVKANRGRVAFTHGPLVMCAEGLDQDFSFDVSRLYFEDMPKIKERQAQVGHLTQGVETIQAHLRGQALTADGQGMEDRKVRLIPYYAWSNRGLSSMAVWMPREKSLASLSSNPLNVDGEYKKLEASYTHATDTVYAIGDGDTPNGSHETSMRRWTSWPQKGQDQWVVLTLKEKKPIRSVGVFWFDDIKNNGGCAAPADWSVEYWANGGWKPLHTYITSGYETKLDQFNYVDAQHAFTTEKIRIQMKAQPERAMGILEAKLKYD</sequence>
<dbReference type="Pfam" id="PF20737">
    <property type="entry name" value="Glyco_hydro127C"/>
    <property type="match status" value="1"/>
</dbReference>
<dbReference type="InterPro" id="IPR049049">
    <property type="entry name" value="Beta-AFase-like_GH127_C"/>
</dbReference>
<dbReference type="Gene3D" id="1.50.10.20">
    <property type="match status" value="1"/>
</dbReference>
<feature type="domain" description="Non-reducing end beta-L-arabinofuranosidase-like GH127 catalytic" evidence="1">
    <location>
        <begin position="36"/>
        <end position="440"/>
    </location>
</feature>
<protein>
    <submittedName>
        <fullName evidence="4">Non-reducing end beta-L-arabinofuranosidase</fullName>
        <ecNumber evidence="4">3.2.1.185</ecNumber>
    </submittedName>
</protein>
<dbReference type="AlphaFoldDB" id="A0A517YQY3"/>
<dbReference type="OrthoDB" id="9757939at2"/>
<organism evidence="4 5">
    <name type="scientific">Poriferisphaera corsica</name>
    <dbReference type="NCBI Taxonomy" id="2528020"/>
    <lineage>
        <taxon>Bacteria</taxon>
        <taxon>Pseudomonadati</taxon>
        <taxon>Planctomycetota</taxon>
        <taxon>Phycisphaerae</taxon>
        <taxon>Phycisphaerales</taxon>
        <taxon>Phycisphaeraceae</taxon>
        <taxon>Poriferisphaera</taxon>
    </lineage>
</organism>
<dbReference type="InterPro" id="IPR049046">
    <property type="entry name" value="Beta-AFase-like_GH127_middle"/>
</dbReference>
<dbReference type="PANTHER" id="PTHR43465:SF2">
    <property type="entry name" value="DUF1680 DOMAIN PROTEIN (AFU_ORTHOLOGUE AFUA_1G08910)"/>
    <property type="match status" value="1"/>
</dbReference>
<evidence type="ECO:0000259" key="3">
    <source>
        <dbReference type="Pfam" id="PF20737"/>
    </source>
</evidence>
<dbReference type="Gene3D" id="2.60.120.260">
    <property type="entry name" value="Galactose-binding domain-like"/>
    <property type="match status" value="1"/>
</dbReference>
<accession>A0A517YQY3</accession>
<keyword evidence="5" id="KW-1185">Reference proteome</keyword>
<dbReference type="InterPro" id="IPR012878">
    <property type="entry name" value="Beta-AFase-like_GH127_cat"/>
</dbReference>
<dbReference type="SUPFAM" id="SSF48208">
    <property type="entry name" value="Six-hairpin glycosidases"/>
    <property type="match status" value="1"/>
</dbReference>
<keyword evidence="4" id="KW-0326">Glycosidase</keyword>